<reference evidence="6 8" key="3">
    <citation type="submission" date="2017-07" db="EMBL/GenBank/DDBJ databases">
        <title>Prevalence of linear plasmids in Cutibacterium (Propionibacterium) acnes isolates obtained from prostatic tissue.</title>
        <authorList>
            <person name="Davidsson S."/>
            <person name="Carlsson J."/>
            <person name="Molling P."/>
            <person name="Andren O."/>
            <person name="Andersson S.-O."/>
            <person name="Brzuszkiewicz E."/>
            <person name="Poehlein A."/>
            <person name="Al-Zeer M."/>
            <person name="Brinkmann V."/>
            <person name="Scavenius C."/>
            <person name="Nazipi S."/>
            <person name="Soderquist B."/>
            <person name="Bruggemann H."/>
        </authorList>
    </citation>
    <scope>NUCLEOTIDE SEQUENCE [LARGE SCALE GENOMIC DNA]</scope>
    <source>
        <strain evidence="6 8">DSM 753</strain>
    </source>
</reference>
<dbReference type="GO" id="GO:0003700">
    <property type="term" value="F:DNA-binding transcription factor activity"/>
    <property type="evidence" value="ECO:0007669"/>
    <property type="project" value="InterPro"/>
</dbReference>
<gene>
    <name evidence="6" type="ORF">CH238_07625</name>
    <name evidence="5" type="ORF">CLOLEP_02134</name>
</gene>
<dbReference type="PROSITE" id="PS00041">
    <property type="entry name" value="HTH_ARAC_FAMILY_1"/>
    <property type="match status" value="1"/>
</dbReference>
<dbReference type="PANTHER" id="PTHR43280:SF2">
    <property type="entry name" value="HTH-TYPE TRANSCRIPTIONAL REGULATOR EXSA"/>
    <property type="match status" value="1"/>
</dbReference>
<evidence type="ECO:0000259" key="4">
    <source>
        <dbReference type="PROSITE" id="PS01124"/>
    </source>
</evidence>
<dbReference type="Pfam" id="PF12833">
    <property type="entry name" value="HTH_18"/>
    <property type="match status" value="1"/>
</dbReference>
<keyword evidence="1" id="KW-0805">Transcription regulation</keyword>
<dbReference type="CDD" id="cd02208">
    <property type="entry name" value="cupin_RmlC-like"/>
    <property type="match status" value="1"/>
</dbReference>
<dbReference type="Gene3D" id="1.10.10.60">
    <property type="entry name" value="Homeodomain-like"/>
    <property type="match status" value="2"/>
</dbReference>
<keyword evidence="2" id="KW-0238">DNA-binding</keyword>
<evidence type="ECO:0000313" key="7">
    <source>
        <dbReference type="Proteomes" id="UP000003490"/>
    </source>
</evidence>
<reference evidence="5 7" key="2">
    <citation type="submission" date="2007-08" db="EMBL/GenBank/DDBJ databases">
        <authorList>
            <person name="Fulton L."/>
            <person name="Clifton S."/>
            <person name="Fulton B."/>
            <person name="Xu J."/>
            <person name="Minx P."/>
            <person name="Pepin K.H."/>
            <person name="Johnson M."/>
            <person name="Thiruvilangam P."/>
            <person name="Bhonagiri V."/>
            <person name="Nash W.E."/>
            <person name="Wang C."/>
            <person name="Mardis E.R."/>
            <person name="Wilson R.K."/>
        </authorList>
    </citation>
    <scope>NUCLEOTIDE SEQUENCE [LARGE SCALE GENOMIC DNA]</scope>
    <source>
        <strain evidence="5 7">DSM 753</strain>
    </source>
</reference>
<dbReference type="Pfam" id="PF02311">
    <property type="entry name" value="AraC_binding"/>
    <property type="match status" value="1"/>
</dbReference>
<dbReference type="Proteomes" id="UP000220611">
    <property type="component" value="Unassembled WGS sequence"/>
</dbReference>
<comment type="caution">
    <text evidence="5">The sequence shown here is derived from an EMBL/GenBank/DDBJ whole genome shotgun (WGS) entry which is preliminary data.</text>
</comment>
<dbReference type="eggNOG" id="COG2207">
    <property type="taxonomic scope" value="Bacteria"/>
</dbReference>
<dbReference type="SMART" id="SM00342">
    <property type="entry name" value="HTH_ARAC"/>
    <property type="match status" value="1"/>
</dbReference>
<dbReference type="GO" id="GO:0043565">
    <property type="term" value="F:sequence-specific DNA binding"/>
    <property type="evidence" value="ECO:0007669"/>
    <property type="project" value="InterPro"/>
</dbReference>
<keyword evidence="8" id="KW-1185">Reference proteome</keyword>
<dbReference type="SUPFAM" id="SSF46689">
    <property type="entry name" value="Homeodomain-like"/>
    <property type="match status" value="2"/>
</dbReference>
<evidence type="ECO:0000256" key="3">
    <source>
        <dbReference type="ARBA" id="ARBA00023163"/>
    </source>
</evidence>
<dbReference type="AlphaFoldDB" id="A7VU88"/>
<dbReference type="PRINTS" id="PR00032">
    <property type="entry name" value="HTHARAC"/>
</dbReference>
<dbReference type="InterPro" id="IPR009057">
    <property type="entry name" value="Homeodomain-like_sf"/>
</dbReference>
<dbReference type="PANTHER" id="PTHR43280">
    <property type="entry name" value="ARAC-FAMILY TRANSCRIPTIONAL REGULATOR"/>
    <property type="match status" value="1"/>
</dbReference>
<keyword evidence="3" id="KW-0804">Transcription</keyword>
<dbReference type="SUPFAM" id="SSF51182">
    <property type="entry name" value="RmlC-like cupins"/>
    <property type="match status" value="1"/>
</dbReference>
<sequence>MPKVEKMDLDSSLKETITYESQMLHYGLYTAGYQRVFQADIPWHWHDEFELGYISGGSVVYQTSGLTVTLHEGDGIFINSGVLHYLHPLEPCREARLQTQFFDKSFLAGSLGSLLDIKYVAPVLDQRQLEAVPLYRSDPESKGFLECLQKGVELCSRKEEFFELRLRNLFSELWESIYRWAAQKESSTPSLRRSIEDDRIKQMMRYVQAHFSEKISVSSIAASIPISERECYRLFQNSMGITPIEYLISVRLQNAQSLLMNTNKSILDIALETGFGSSSYFGKIFRSHHRLTPAQYRNLSRQKALAAP</sequence>
<dbReference type="InterPro" id="IPR020449">
    <property type="entry name" value="Tscrpt_reg_AraC-type_HTH"/>
</dbReference>
<evidence type="ECO:0000313" key="8">
    <source>
        <dbReference type="Proteomes" id="UP000220611"/>
    </source>
</evidence>
<dbReference type="EMBL" id="NOXF01000004">
    <property type="protein sequence ID" value="PEQ24818.1"/>
    <property type="molecule type" value="Genomic_DNA"/>
</dbReference>
<reference evidence="5 7" key="1">
    <citation type="submission" date="2007-08" db="EMBL/GenBank/DDBJ databases">
        <title>Draft genome sequence of Clostridium leptum (DSM 753).</title>
        <authorList>
            <person name="Sudarsanam P."/>
            <person name="Ley R."/>
            <person name="Guruge J."/>
            <person name="Turnbaugh P.J."/>
            <person name="Mahowald M."/>
            <person name="Liep D."/>
            <person name="Gordon J."/>
        </authorList>
    </citation>
    <scope>NUCLEOTIDE SEQUENCE [LARGE SCALE GENOMIC DNA]</scope>
    <source>
        <strain evidence="5 7">DSM 753</strain>
    </source>
</reference>
<dbReference type="OrthoDB" id="9778008at2"/>
<dbReference type="InterPro" id="IPR003313">
    <property type="entry name" value="AraC-bd"/>
</dbReference>
<dbReference type="PROSITE" id="PS01124">
    <property type="entry name" value="HTH_ARAC_FAMILY_2"/>
    <property type="match status" value="1"/>
</dbReference>
<dbReference type="InterPro" id="IPR018062">
    <property type="entry name" value="HTH_AraC-typ_CS"/>
</dbReference>
<evidence type="ECO:0000256" key="2">
    <source>
        <dbReference type="ARBA" id="ARBA00023125"/>
    </source>
</evidence>
<feature type="domain" description="HTH araC/xylS-type" evidence="4">
    <location>
        <begin position="201"/>
        <end position="299"/>
    </location>
</feature>
<protein>
    <submittedName>
        <fullName evidence="6">AraC family transcriptional regulator</fullName>
    </submittedName>
    <submittedName>
        <fullName evidence="5">Transcriptional regulator, AraC family</fullName>
    </submittedName>
</protein>
<dbReference type="Gene3D" id="2.60.120.10">
    <property type="entry name" value="Jelly Rolls"/>
    <property type="match status" value="1"/>
</dbReference>
<accession>A7VU88</accession>
<dbReference type="Proteomes" id="UP000003490">
    <property type="component" value="Unassembled WGS sequence"/>
</dbReference>
<proteinExistence type="predicted"/>
<dbReference type="EMBL" id="ABCB02000019">
    <property type="protein sequence ID" value="EDO60538.1"/>
    <property type="molecule type" value="Genomic_DNA"/>
</dbReference>
<dbReference type="HOGENOM" id="CLU_000445_88_3_9"/>
<dbReference type="InterPro" id="IPR018060">
    <property type="entry name" value="HTH_AraC"/>
</dbReference>
<evidence type="ECO:0000256" key="1">
    <source>
        <dbReference type="ARBA" id="ARBA00023015"/>
    </source>
</evidence>
<dbReference type="InterPro" id="IPR011051">
    <property type="entry name" value="RmlC_Cupin_sf"/>
</dbReference>
<evidence type="ECO:0000313" key="6">
    <source>
        <dbReference type="EMBL" id="PEQ24818.1"/>
    </source>
</evidence>
<organism evidence="5 7">
    <name type="scientific">[Clostridium] leptum DSM 753</name>
    <dbReference type="NCBI Taxonomy" id="428125"/>
    <lineage>
        <taxon>Bacteria</taxon>
        <taxon>Bacillati</taxon>
        <taxon>Bacillota</taxon>
        <taxon>Clostridia</taxon>
        <taxon>Eubacteriales</taxon>
        <taxon>Oscillospiraceae</taxon>
        <taxon>Oscillospiraceae incertae sedis</taxon>
    </lineage>
</organism>
<evidence type="ECO:0000313" key="5">
    <source>
        <dbReference type="EMBL" id="EDO60538.1"/>
    </source>
</evidence>
<dbReference type="InterPro" id="IPR014710">
    <property type="entry name" value="RmlC-like_jellyroll"/>
</dbReference>
<name>A7VU88_9FIRM</name>